<keyword evidence="2" id="KW-1185">Reference proteome</keyword>
<accession>A0A7W7VEU9</accession>
<dbReference type="EMBL" id="JACHJQ010000004">
    <property type="protein sequence ID" value="MBB4907499.1"/>
    <property type="molecule type" value="Genomic_DNA"/>
</dbReference>
<name>A0A7W7VEU9_9PSEU</name>
<protein>
    <submittedName>
        <fullName evidence="1">Uncharacterized protein</fullName>
    </submittedName>
</protein>
<gene>
    <name evidence="1" type="ORF">FHR82_003741</name>
</gene>
<proteinExistence type="predicted"/>
<evidence type="ECO:0000313" key="1">
    <source>
        <dbReference type="EMBL" id="MBB4907499.1"/>
    </source>
</evidence>
<organism evidence="1 2">
    <name type="scientific">Actinophytocola algeriensis</name>
    <dbReference type="NCBI Taxonomy" id="1768010"/>
    <lineage>
        <taxon>Bacteria</taxon>
        <taxon>Bacillati</taxon>
        <taxon>Actinomycetota</taxon>
        <taxon>Actinomycetes</taxon>
        <taxon>Pseudonocardiales</taxon>
        <taxon>Pseudonocardiaceae</taxon>
    </lineage>
</organism>
<sequence>MGASAWHYVVGYRPDTESAFAELQETVLADGKYYHGLGTWSSMAELNEARHTERFWEEGTHSILDMMSISGPDGEDDIAVLRLLRDDEVRALFGHDQPTNGDFERFTAAEWDINRWEGRATVLYQGGQPHGLAFWGISGD</sequence>
<reference evidence="1 2" key="1">
    <citation type="submission" date="2020-08" db="EMBL/GenBank/DDBJ databases">
        <title>Genomic Encyclopedia of Type Strains, Phase III (KMG-III): the genomes of soil and plant-associated and newly described type strains.</title>
        <authorList>
            <person name="Whitman W."/>
        </authorList>
    </citation>
    <scope>NUCLEOTIDE SEQUENCE [LARGE SCALE GENOMIC DNA]</scope>
    <source>
        <strain evidence="1 2">CECT 8960</strain>
    </source>
</reference>
<dbReference type="RefSeq" id="WP_184811690.1">
    <property type="nucleotide sequence ID" value="NZ_JACHJQ010000004.1"/>
</dbReference>
<dbReference type="Proteomes" id="UP000520767">
    <property type="component" value="Unassembled WGS sequence"/>
</dbReference>
<dbReference type="AlphaFoldDB" id="A0A7W7VEU9"/>
<comment type="caution">
    <text evidence="1">The sequence shown here is derived from an EMBL/GenBank/DDBJ whole genome shotgun (WGS) entry which is preliminary data.</text>
</comment>
<evidence type="ECO:0000313" key="2">
    <source>
        <dbReference type="Proteomes" id="UP000520767"/>
    </source>
</evidence>